<evidence type="ECO:0000313" key="1">
    <source>
        <dbReference type="EMBL" id="CAG8519812.1"/>
    </source>
</evidence>
<comment type="caution">
    <text evidence="1">The sequence shown here is derived from an EMBL/GenBank/DDBJ whole genome shotgun (WGS) entry which is preliminary data.</text>
</comment>
<accession>A0ACA9LCT5</accession>
<protein>
    <submittedName>
        <fullName evidence="1">3862_t:CDS:1</fullName>
    </submittedName>
</protein>
<proteinExistence type="predicted"/>
<feature type="non-terminal residue" evidence="1">
    <location>
        <position position="1"/>
    </location>
</feature>
<dbReference type="EMBL" id="CAJVPU010003557">
    <property type="protein sequence ID" value="CAG8519812.1"/>
    <property type="molecule type" value="Genomic_DNA"/>
</dbReference>
<reference evidence="1" key="1">
    <citation type="submission" date="2021-06" db="EMBL/GenBank/DDBJ databases">
        <authorList>
            <person name="Kallberg Y."/>
            <person name="Tangrot J."/>
            <person name="Rosling A."/>
        </authorList>
    </citation>
    <scope>NUCLEOTIDE SEQUENCE</scope>
    <source>
        <strain evidence="1">IL203A</strain>
    </source>
</reference>
<name>A0ACA9LCT5_9GLOM</name>
<keyword evidence="2" id="KW-1185">Reference proteome</keyword>
<evidence type="ECO:0000313" key="2">
    <source>
        <dbReference type="Proteomes" id="UP000789702"/>
    </source>
</evidence>
<gene>
    <name evidence="1" type="ORF">DHETER_LOCUS3859</name>
</gene>
<dbReference type="Proteomes" id="UP000789702">
    <property type="component" value="Unassembled WGS sequence"/>
</dbReference>
<organism evidence="1 2">
    <name type="scientific">Dentiscutata heterogama</name>
    <dbReference type="NCBI Taxonomy" id="1316150"/>
    <lineage>
        <taxon>Eukaryota</taxon>
        <taxon>Fungi</taxon>
        <taxon>Fungi incertae sedis</taxon>
        <taxon>Mucoromycota</taxon>
        <taxon>Glomeromycotina</taxon>
        <taxon>Glomeromycetes</taxon>
        <taxon>Diversisporales</taxon>
        <taxon>Gigasporaceae</taxon>
        <taxon>Dentiscutata</taxon>
    </lineage>
</organism>
<sequence>FVENFACQQVEEFDDSPLEHTSKKPNTGAQMKSKDNAIDDNFDPNEQLSLDVIEIKFDMLFNTSTDNQPEETPILTTIEFEGSNVIEGIKKMMTSGYAMSPLPKFLVEIYSNSKNYIEAVQQEN</sequence>